<dbReference type="AlphaFoldDB" id="A0AA46SSS7"/>
<protein>
    <recommendedName>
        <fullName evidence="1">DUF6985 domain-containing protein</fullName>
    </recommendedName>
</protein>
<gene>
    <name evidence="2" type="ORF">NG824_12600</name>
</gene>
<feature type="domain" description="DUF6985" evidence="1">
    <location>
        <begin position="19"/>
        <end position="154"/>
    </location>
</feature>
<name>A0AA46SSS7_9XANT</name>
<accession>A0AA46SSS7</accession>
<evidence type="ECO:0000313" key="3">
    <source>
        <dbReference type="Proteomes" id="UP001164392"/>
    </source>
</evidence>
<reference evidence="2" key="1">
    <citation type="submission" date="2022-06" db="EMBL/GenBank/DDBJ databases">
        <title>Dynamics of rice microbiomes reveals core vertical transmitted seed endophytes.</title>
        <authorList>
            <person name="Liao K."/>
            <person name="Zhang X."/>
        </authorList>
    </citation>
    <scope>NUCLEOTIDE SEQUENCE</scope>
    <source>
        <strain evidence="2">JR3-14</strain>
    </source>
</reference>
<dbReference type="InterPro" id="IPR054254">
    <property type="entry name" value="DUF6985"/>
</dbReference>
<dbReference type="Pfam" id="PF22481">
    <property type="entry name" value="DUF6985"/>
    <property type="match status" value="1"/>
</dbReference>
<sequence length="172" mass="18577">MSAAQQVLASLRPDEDGSLWSDAVPVAWMHHTCCFILEDCAAGDIPADAASAIATFLQLDAAVFAAAAPHVFAYYTHTQALCAKYGWPCPDIAGPDEIWAHVQFGSEAYVSRYRDGRLRISLECNCGWEAEHGLQLVFADDGRICKVGPFDGHLSHAAAHADPSLETVIYPT</sequence>
<dbReference type="EMBL" id="CP099534">
    <property type="protein sequence ID" value="UYK87346.1"/>
    <property type="molecule type" value="Genomic_DNA"/>
</dbReference>
<evidence type="ECO:0000259" key="1">
    <source>
        <dbReference type="Pfam" id="PF22481"/>
    </source>
</evidence>
<evidence type="ECO:0000313" key="2">
    <source>
        <dbReference type="EMBL" id="UYK87346.1"/>
    </source>
</evidence>
<dbReference type="RefSeq" id="WP_267092434.1">
    <property type="nucleotide sequence ID" value="NZ_CP099534.1"/>
</dbReference>
<dbReference type="Proteomes" id="UP001164392">
    <property type="component" value="Chromosome"/>
</dbReference>
<organism evidence="2 3">
    <name type="scientific">Xanthomonas sacchari</name>
    <dbReference type="NCBI Taxonomy" id="56458"/>
    <lineage>
        <taxon>Bacteria</taxon>
        <taxon>Pseudomonadati</taxon>
        <taxon>Pseudomonadota</taxon>
        <taxon>Gammaproteobacteria</taxon>
        <taxon>Lysobacterales</taxon>
        <taxon>Lysobacteraceae</taxon>
        <taxon>Xanthomonas</taxon>
    </lineage>
</organism>
<proteinExistence type="predicted"/>